<keyword evidence="6 9" id="KW-0408">Iron</keyword>
<dbReference type="Gene3D" id="1.10.630.10">
    <property type="entry name" value="Cytochrome P450"/>
    <property type="match status" value="1"/>
</dbReference>
<sequence length="431" mass="48729">MTTATIPTDLVAPLFNPATFGIGKRDKVHEILATIRRDYPLAKSAVPGFDPMWIVSRFNDVREVLRNDEVFLSAVESKTLVPQSGKQLVEQYTGGQKNILKTLVHMDGEEHARHRALTAPSFSPDGLKRLEAQIRDSAARWIRVMDEKAPEMEFASEVAFRYPLEVMMDIVGAPREDHPRILELVQWFFNFADPDLQRPGADPTDPTEVVKTWDLVNAEFGKLYSSIIADRRACPRDDIASILANSEKHGCPMDPRTMISYFLIFSSAGHDSAAATTATSMWHLAENPELLQQLRADPKLIPSFVEEAIRWTSPVQQFIRTAGRDYEMNGQTIRKGDQLYVSYLSANFDEDVFPDPFTFKVDRRPNRHITFGAGEHICVGANLARTELRIFWEMLIPRLESVELTAPARMAHSEFVCGPKEVPIRYKLLAA</sequence>
<dbReference type="GO" id="GO:0020037">
    <property type="term" value="F:heme binding"/>
    <property type="evidence" value="ECO:0007669"/>
    <property type="project" value="InterPro"/>
</dbReference>
<dbReference type="PRINTS" id="PR00359">
    <property type="entry name" value="BP450"/>
</dbReference>
<proteinExistence type="inferred from homology"/>
<evidence type="ECO:0000256" key="5">
    <source>
        <dbReference type="ARBA" id="ARBA00023002"/>
    </source>
</evidence>
<comment type="caution">
    <text evidence="10">The sequence shown here is derived from an EMBL/GenBank/DDBJ whole genome shotgun (WGS) entry which is preliminary data.</text>
</comment>
<evidence type="ECO:0000256" key="8">
    <source>
        <dbReference type="ARBA" id="ARBA00043906"/>
    </source>
</evidence>
<evidence type="ECO:0000256" key="3">
    <source>
        <dbReference type="ARBA" id="ARBA00022617"/>
    </source>
</evidence>
<dbReference type="InterPro" id="IPR036396">
    <property type="entry name" value="Cyt_P450_sf"/>
</dbReference>
<dbReference type="PANTHER" id="PTHR46696">
    <property type="entry name" value="P450, PUTATIVE (EUROFUNG)-RELATED"/>
    <property type="match status" value="1"/>
</dbReference>
<dbReference type="RefSeq" id="WP_170253578.1">
    <property type="nucleotide sequence ID" value="NZ_BJZP01000029.1"/>
</dbReference>
<comment type="function">
    <text evidence="8">Cytochromes P450 are a group of heme-thiolate monooxygenases. They oxidize a variety of structurally unrelated compounds, including steroids, fatty acids, and xenobiotics.</text>
</comment>
<organism evidence="10 11">
    <name type="scientific">Ciceribacter naphthalenivorans</name>
    <dbReference type="NCBI Taxonomy" id="1118451"/>
    <lineage>
        <taxon>Bacteria</taxon>
        <taxon>Pseudomonadati</taxon>
        <taxon>Pseudomonadota</taxon>
        <taxon>Alphaproteobacteria</taxon>
        <taxon>Hyphomicrobiales</taxon>
        <taxon>Rhizobiaceae</taxon>
        <taxon>Ciceribacter</taxon>
    </lineage>
</organism>
<keyword evidence="5 9" id="KW-0560">Oxidoreductase</keyword>
<accession>A0A512HNV3</accession>
<dbReference type="GO" id="GO:0005506">
    <property type="term" value="F:iron ion binding"/>
    <property type="evidence" value="ECO:0007669"/>
    <property type="project" value="InterPro"/>
</dbReference>
<evidence type="ECO:0000256" key="9">
    <source>
        <dbReference type="RuleBase" id="RU000461"/>
    </source>
</evidence>
<dbReference type="InterPro" id="IPR017972">
    <property type="entry name" value="Cyt_P450_CS"/>
</dbReference>
<evidence type="ECO:0000256" key="1">
    <source>
        <dbReference type="ARBA" id="ARBA00001971"/>
    </source>
</evidence>
<gene>
    <name evidence="10" type="ORF">RNA01_40020</name>
</gene>
<dbReference type="PANTHER" id="PTHR46696:SF4">
    <property type="entry name" value="BIOTIN BIOSYNTHESIS CYTOCHROME P450"/>
    <property type="match status" value="1"/>
</dbReference>
<evidence type="ECO:0000313" key="11">
    <source>
        <dbReference type="Proteomes" id="UP000321717"/>
    </source>
</evidence>
<evidence type="ECO:0000256" key="6">
    <source>
        <dbReference type="ARBA" id="ARBA00023004"/>
    </source>
</evidence>
<keyword evidence="4 9" id="KW-0479">Metal-binding</keyword>
<dbReference type="InterPro" id="IPR002397">
    <property type="entry name" value="Cyt_P450_B"/>
</dbReference>
<dbReference type="GO" id="GO:0036199">
    <property type="term" value="F:cholest-4-en-3-one 26-monooxygenase activity"/>
    <property type="evidence" value="ECO:0007669"/>
    <property type="project" value="TreeGrafter"/>
</dbReference>
<comment type="similarity">
    <text evidence="2 9">Belongs to the cytochrome P450 family.</text>
</comment>
<evidence type="ECO:0000256" key="2">
    <source>
        <dbReference type="ARBA" id="ARBA00010617"/>
    </source>
</evidence>
<name>A0A512HNV3_9HYPH</name>
<keyword evidence="7 9" id="KW-0503">Monooxygenase</keyword>
<dbReference type="GO" id="GO:0006707">
    <property type="term" value="P:cholesterol catabolic process"/>
    <property type="evidence" value="ECO:0007669"/>
    <property type="project" value="TreeGrafter"/>
</dbReference>
<evidence type="ECO:0000256" key="4">
    <source>
        <dbReference type="ARBA" id="ARBA00022723"/>
    </source>
</evidence>
<evidence type="ECO:0000313" key="10">
    <source>
        <dbReference type="EMBL" id="GEO87070.1"/>
    </source>
</evidence>
<dbReference type="EMBL" id="BJZP01000029">
    <property type="protein sequence ID" value="GEO87070.1"/>
    <property type="molecule type" value="Genomic_DNA"/>
</dbReference>
<dbReference type="Pfam" id="PF00067">
    <property type="entry name" value="p450"/>
    <property type="match status" value="1"/>
</dbReference>
<keyword evidence="3 9" id="KW-0349">Heme</keyword>
<dbReference type="GO" id="GO:0008395">
    <property type="term" value="F:steroid hydroxylase activity"/>
    <property type="evidence" value="ECO:0007669"/>
    <property type="project" value="TreeGrafter"/>
</dbReference>
<keyword evidence="11" id="KW-1185">Reference proteome</keyword>
<dbReference type="AlphaFoldDB" id="A0A512HNV3"/>
<reference evidence="10 11" key="1">
    <citation type="submission" date="2019-07" db="EMBL/GenBank/DDBJ databases">
        <title>Whole genome shotgun sequence of Rhizobium naphthalenivorans NBRC 107585.</title>
        <authorList>
            <person name="Hosoyama A."/>
            <person name="Uohara A."/>
            <person name="Ohji S."/>
            <person name="Ichikawa N."/>
        </authorList>
    </citation>
    <scope>NUCLEOTIDE SEQUENCE [LARGE SCALE GENOMIC DNA]</scope>
    <source>
        <strain evidence="10 11">NBRC 107585</strain>
    </source>
</reference>
<dbReference type="FunFam" id="1.10.630.10:FF:000018">
    <property type="entry name" value="Cytochrome P450 monooxygenase"/>
    <property type="match status" value="1"/>
</dbReference>
<dbReference type="SUPFAM" id="SSF48264">
    <property type="entry name" value="Cytochrome P450"/>
    <property type="match status" value="1"/>
</dbReference>
<comment type="cofactor">
    <cofactor evidence="1">
        <name>heme</name>
        <dbReference type="ChEBI" id="CHEBI:30413"/>
    </cofactor>
</comment>
<dbReference type="PROSITE" id="PS00086">
    <property type="entry name" value="CYTOCHROME_P450"/>
    <property type="match status" value="1"/>
</dbReference>
<evidence type="ECO:0000256" key="7">
    <source>
        <dbReference type="ARBA" id="ARBA00023033"/>
    </source>
</evidence>
<dbReference type="Proteomes" id="UP000321717">
    <property type="component" value="Unassembled WGS sequence"/>
</dbReference>
<protein>
    <submittedName>
        <fullName evidence="10">Cytochrome P450</fullName>
    </submittedName>
</protein>
<dbReference type="InterPro" id="IPR001128">
    <property type="entry name" value="Cyt_P450"/>
</dbReference>